<dbReference type="EMBL" id="JAAXKZ010000067">
    <property type="protein sequence ID" value="NMH93404.1"/>
    <property type="molecule type" value="Genomic_DNA"/>
</dbReference>
<evidence type="ECO:0008006" key="4">
    <source>
        <dbReference type="Google" id="ProtNLM"/>
    </source>
</evidence>
<name>A0A848DLZ5_9PSEU</name>
<dbReference type="AlphaFoldDB" id="A0A848DLZ5"/>
<comment type="caution">
    <text evidence="2">The sequence shown here is derived from an EMBL/GenBank/DDBJ whole genome shotgun (WGS) entry which is preliminary data.</text>
</comment>
<keyword evidence="3" id="KW-1185">Reference proteome</keyword>
<organism evidence="2 3">
    <name type="scientific">Pseudonocardia bannensis</name>
    <dbReference type="NCBI Taxonomy" id="630973"/>
    <lineage>
        <taxon>Bacteria</taxon>
        <taxon>Bacillati</taxon>
        <taxon>Actinomycetota</taxon>
        <taxon>Actinomycetes</taxon>
        <taxon>Pseudonocardiales</taxon>
        <taxon>Pseudonocardiaceae</taxon>
        <taxon>Pseudonocardia</taxon>
    </lineage>
</organism>
<protein>
    <recommendedName>
        <fullName evidence="4">Lipoprotein LpqN</fullName>
    </recommendedName>
</protein>
<dbReference type="Proteomes" id="UP000586918">
    <property type="component" value="Unassembled WGS sequence"/>
</dbReference>
<accession>A0A848DLZ5</accession>
<dbReference type="RefSeq" id="WP_169414104.1">
    <property type="nucleotide sequence ID" value="NZ_JAAXKZ010000067.1"/>
</dbReference>
<proteinExistence type="predicted"/>
<evidence type="ECO:0000313" key="2">
    <source>
        <dbReference type="EMBL" id="NMH93404.1"/>
    </source>
</evidence>
<sequence length="130" mass="13259">MARFPAAVRVGTALDGPVAGVPVRQTVSVYGDEGTARAAHQANADGPACSEGTLSGQPVVITPAEDLQFDVGGEQATGWRVGGESFDVVLISVQTRELVVNFTYLSPAGAPTGLPDPLVISRTGVQKLAG</sequence>
<evidence type="ECO:0000313" key="3">
    <source>
        <dbReference type="Proteomes" id="UP000586918"/>
    </source>
</evidence>
<reference evidence="2 3" key="1">
    <citation type="submission" date="2020-04" db="EMBL/GenBank/DDBJ databases">
        <authorList>
            <person name="Klaysubun C."/>
            <person name="Duangmal K."/>
            <person name="Lipun K."/>
        </authorList>
    </citation>
    <scope>NUCLEOTIDE SEQUENCE [LARGE SCALE GENOMIC DNA]</scope>
    <source>
        <strain evidence="2 3">DSM 45300</strain>
    </source>
</reference>
<evidence type="ECO:0000256" key="1">
    <source>
        <dbReference type="SAM" id="MobiDB-lite"/>
    </source>
</evidence>
<feature type="region of interest" description="Disordered" evidence="1">
    <location>
        <begin position="36"/>
        <end position="56"/>
    </location>
</feature>
<gene>
    <name evidence="2" type="ORF">HF519_17845</name>
</gene>